<dbReference type="EMBL" id="CAJPDT010000096">
    <property type="protein sequence ID" value="CAF9937107.1"/>
    <property type="molecule type" value="Genomic_DNA"/>
</dbReference>
<dbReference type="AlphaFoldDB" id="A0A8H3G5G7"/>
<evidence type="ECO:0000313" key="3">
    <source>
        <dbReference type="Proteomes" id="UP000664534"/>
    </source>
</evidence>
<feature type="transmembrane region" description="Helical" evidence="1">
    <location>
        <begin position="12"/>
        <end position="35"/>
    </location>
</feature>
<evidence type="ECO:0000256" key="1">
    <source>
        <dbReference type="SAM" id="Phobius"/>
    </source>
</evidence>
<keyword evidence="3" id="KW-1185">Reference proteome</keyword>
<evidence type="ECO:0000313" key="2">
    <source>
        <dbReference type="EMBL" id="CAF9937107.1"/>
    </source>
</evidence>
<keyword evidence="1" id="KW-0812">Transmembrane</keyword>
<name>A0A8H3G5G7_9LECA</name>
<dbReference type="PANTHER" id="PTHR42077">
    <property type="entry name" value="YALI0F30239P"/>
    <property type="match status" value="1"/>
</dbReference>
<dbReference type="PANTHER" id="PTHR42077:SF1">
    <property type="entry name" value="YALI0F30239P"/>
    <property type="match status" value="1"/>
</dbReference>
<sequence length="106" mass="12106">MTLLSKFVPLLIFFAVLTVAAFVGYVVYTIATDVADKTSKKMEKKNISFGKEGMKIGVKEVKNENYVDQTQSLLVKAWNYSKWPAYKSRLWNKENEPPQKAQARTP</sequence>
<organism evidence="2 3">
    <name type="scientific">Imshaugia aleurites</name>
    <dbReference type="NCBI Taxonomy" id="172621"/>
    <lineage>
        <taxon>Eukaryota</taxon>
        <taxon>Fungi</taxon>
        <taxon>Dikarya</taxon>
        <taxon>Ascomycota</taxon>
        <taxon>Pezizomycotina</taxon>
        <taxon>Lecanoromycetes</taxon>
        <taxon>OSLEUM clade</taxon>
        <taxon>Lecanoromycetidae</taxon>
        <taxon>Lecanorales</taxon>
        <taxon>Lecanorineae</taxon>
        <taxon>Parmeliaceae</taxon>
        <taxon>Imshaugia</taxon>
    </lineage>
</organism>
<dbReference type="OrthoDB" id="4083871at2759"/>
<dbReference type="Proteomes" id="UP000664534">
    <property type="component" value="Unassembled WGS sequence"/>
</dbReference>
<reference evidence="2" key="1">
    <citation type="submission" date="2021-03" db="EMBL/GenBank/DDBJ databases">
        <authorList>
            <person name="Tagirdzhanova G."/>
        </authorList>
    </citation>
    <scope>NUCLEOTIDE SEQUENCE</scope>
</reference>
<accession>A0A8H3G5G7</accession>
<proteinExistence type="predicted"/>
<keyword evidence="1" id="KW-1133">Transmembrane helix</keyword>
<gene>
    <name evidence="2" type="ORF">IMSHALPRED_011025</name>
</gene>
<keyword evidence="1" id="KW-0472">Membrane</keyword>
<protein>
    <submittedName>
        <fullName evidence="2">Uncharacterized protein</fullName>
    </submittedName>
</protein>
<comment type="caution">
    <text evidence="2">The sequence shown here is derived from an EMBL/GenBank/DDBJ whole genome shotgun (WGS) entry which is preliminary data.</text>
</comment>